<accession>A0AAV7ND53</accession>
<name>A0AAV7ND53_PLEWA</name>
<reference evidence="1" key="1">
    <citation type="journal article" date="2022" name="bioRxiv">
        <title>Sequencing and chromosome-scale assembly of the giantPleurodeles waltlgenome.</title>
        <authorList>
            <person name="Brown T."/>
            <person name="Elewa A."/>
            <person name="Iarovenko S."/>
            <person name="Subramanian E."/>
            <person name="Araus A.J."/>
            <person name="Petzold A."/>
            <person name="Susuki M."/>
            <person name="Suzuki K.-i.T."/>
            <person name="Hayashi T."/>
            <person name="Toyoda A."/>
            <person name="Oliveira C."/>
            <person name="Osipova E."/>
            <person name="Leigh N.D."/>
            <person name="Simon A."/>
            <person name="Yun M.H."/>
        </authorList>
    </citation>
    <scope>NUCLEOTIDE SEQUENCE</scope>
    <source>
        <strain evidence="1">20211129_DDA</strain>
        <tissue evidence="1">Liver</tissue>
    </source>
</reference>
<organism evidence="1 2">
    <name type="scientific">Pleurodeles waltl</name>
    <name type="common">Iberian ribbed newt</name>
    <dbReference type="NCBI Taxonomy" id="8319"/>
    <lineage>
        <taxon>Eukaryota</taxon>
        <taxon>Metazoa</taxon>
        <taxon>Chordata</taxon>
        <taxon>Craniata</taxon>
        <taxon>Vertebrata</taxon>
        <taxon>Euteleostomi</taxon>
        <taxon>Amphibia</taxon>
        <taxon>Batrachia</taxon>
        <taxon>Caudata</taxon>
        <taxon>Salamandroidea</taxon>
        <taxon>Salamandridae</taxon>
        <taxon>Pleurodelinae</taxon>
        <taxon>Pleurodeles</taxon>
    </lineage>
</organism>
<proteinExistence type="predicted"/>
<dbReference type="Proteomes" id="UP001066276">
    <property type="component" value="Chromosome 8"/>
</dbReference>
<gene>
    <name evidence="1" type="ORF">NDU88_002231</name>
</gene>
<dbReference type="AlphaFoldDB" id="A0AAV7ND53"/>
<sequence length="191" mass="21656">MFKGRKSKWAAEAVKKNITDTQARSKSYYDPTHRYKEVNVQVGDLVKVKAPGFTKYGKGKVYPPLKLVKVLCNALLLDDGKVWRLSRVSPFKGRINIGVNEATWLMDPVTSEDEDMQEVENGNNNAPREEIQIFDDDTLTFENSKEYMQVSHKGMEVISKNKKIANGDDKFSRLDLAARPGGAQRLSEDRD</sequence>
<evidence type="ECO:0000313" key="2">
    <source>
        <dbReference type="Proteomes" id="UP001066276"/>
    </source>
</evidence>
<protein>
    <submittedName>
        <fullName evidence="1">Uncharacterized protein</fullName>
    </submittedName>
</protein>
<keyword evidence="2" id="KW-1185">Reference proteome</keyword>
<dbReference type="EMBL" id="JANPWB010000012">
    <property type="protein sequence ID" value="KAJ1113991.1"/>
    <property type="molecule type" value="Genomic_DNA"/>
</dbReference>
<comment type="caution">
    <text evidence="1">The sequence shown here is derived from an EMBL/GenBank/DDBJ whole genome shotgun (WGS) entry which is preliminary data.</text>
</comment>
<evidence type="ECO:0000313" key="1">
    <source>
        <dbReference type="EMBL" id="KAJ1113991.1"/>
    </source>
</evidence>